<evidence type="ECO:0000256" key="1">
    <source>
        <dbReference type="ARBA" id="ARBA00022516"/>
    </source>
</evidence>
<evidence type="ECO:0000256" key="3">
    <source>
        <dbReference type="ARBA" id="ARBA00022679"/>
    </source>
</evidence>
<comment type="function">
    <text evidence="6">Involved in the biosynthesis of lipid A, a phosphorylated glycolipid that anchors the lipopolysaccharide to the outer membrane of the cell.</text>
</comment>
<dbReference type="PANTHER" id="PTHR43480">
    <property type="entry name" value="ACYL-[ACYL-CARRIER-PROTEIN]--UDP-N-ACETYLGLUCOSAMINE O-ACYLTRANSFERASE"/>
    <property type="match status" value="1"/>
</dbReference>
<organism evidence="8 9">
    <name type="scientific">Thioalkalicoccus limnaeus</name>
    <dbReference type="NCBI Taxonomy" id="120681"/>
    <lineage>
        <taxon>Bacteria</taxon>
        <taxon>Pseudomonadati</taxon>
        <taxon>Pseudomonadota</taxon>
        <taxon>Gammaproteobacteria</taxon>
        <taxon>Chromatiales</taxon>
        <taxon>Chromatiaceae</taxon>
        <taxon>Thioalkalicoccus</taxon>
    </lineage>
</organism>
<feature type="domain" description="UDP N-acetylglucosamine O-acyltransferase C-terminal" evidence="7">
    <location>
        <begin position="174"/>
        <end position="255"/>
    </location>
</feature>
<dbReference type="Gene3D" id="1.20.1180.10">
    <property type="entry name" value="Udp N-acetylglucosamine O-acyltransferase, C-terminal domain"/>
    <property type="match status" value="1"/>
</dbReference>
<proteinExistence type="inferred from homology"/>
<keyword evidence="9" id="KW-1185">Reference proteome</keyword>
<comment type="caution">
    <text evidence="8">The sequence shown here is derived from an EMBL/GenBank/DDBJ whole genome shotgun (WGS) entry which is preliminary data.</text>
</comment>
<dbReference type="Gene3D" id="2.160.10.10">
    <property type="entry name" value="Hexapeptide repeat proteins"/>
    <property type="match status" value="1"/>
</dbReference>
<reference evidence="8 9" key="1">
    <citation type="submission" date="2024-05" db="EMBL/GenBank/DDBJ databases">
        <title>Genome Sequence and Characterization of the New Strain Purple Sulfur Bacterium of Genus Thioalkalicoccus.</title>
        <authorList>
            <person name="Bryantseva I.A."/>
            <person name="Kyndt J.A."/>
            <person name="Imhoff J.F."/>
        </authorList>
    </citation>
    <scope>NUCLEOTIDE SEQUENCE [LARGE SCALE GENOMIC DNA]</scope>
    <source>
        <strain evidence="8 9">Um2</strain>
    </source>
</reference>
<evidence type="ECO:0000259" key="7">
    <source>
        <dbReference type="Pfam" id="PF13720"/>
    </source>
</evidence>
<dbReference type="Pfam" id="PF13720">
    <property type="entry name" value="Acetyltransf_11"/>
    <property type="match status" value="1"/>
</dbReference>
<dbReference type="RefSeq" id="WP_369666026.1">
    <property type="nucleotide sequence ID" value="NZ_JBDKXB010000004.1"/>
</dbReference>
<keyword evidence="4 6" id="KW-0443">Lipid metabolism</keyword>
<keyword evidence="6" id="KW-0963">Cytoplasm</keyword>
<accession>A0ABV4BBX9</accession>
<keyword evidence="3 6" id="KW-0808">Transferase</keyword>
<dbReference type="Proteomes" id="UP001564408">
    <property type="component" value="Unassembled WGS sequence"/>
</dbReference>
<dbReference type="PIRSF" id="PIRSF000456">
    <property type="entry name" value="UDP-GlcNAc_acltr"/>
    <property type="match status" value="1"/>
</dbReference>
<comment type="catalytic activity">
    <reaction evidence="6">
        <text>a (3R)-hydroxyacyl-[ACP] + UDP-N-acetyl-alpha-D-glucosamine = a UDP-3-O-[(3R)-3-hydroxyacyl]-N-acetyl-alpha-D-glucosamine + holo-[ACP]</text>
        <dbReference type="Rhea" id="RHEA:67812"/>
        <dbReference type="Rhea" id="RHEA-COMP:9685"/>
        <dbReference type="Rhea" id="RHEA-COMP:9945"/>
        <dbReference type="ChEBI" id="CHEBI:57705"/>
        <dbReference type="ChEBI" id="CHEBI:64479"/>
        <dbReference type="ChEBI" id="CHEBI:78827"/>
        <dbReference type="ChEBI" id="CHEBI:173225"/>
        <dbReference type="EC" id="2.3.1.129"/>
    </reaction>
</comment>
<comment type="pathway">
    <text evidence="6">Glycolipid biosynthesis; lipid IV(A) biosynthesis; lipid IV(A) from (3R)-3-hydroxytetradecanoyl-[acyl-carrier-protein] and UDP-N-acetyl-alpha-D-glucosamine: step 1/6.</text>
</comment>
<name>A0ABV4BBX9_9GAMM</name>
<dbReference type="InterPro" id="IPR029098">
    <property type="entry name" value="Acetyltransf_C"/>
</dbReference>
<dbReference type="InterPro" id="IPR037157">
    <property type="entry name" value="Acetyltransf_C_sf"/>
</dbReference>
<dbReference type="EMBL" id="JBDKXB010000004">
    <property type="protein sequence ID" value="MEY6431640.1"/>
    <property type="molecule type" value="Genomic_DNA"/>
</dbReference>
<evidence type="ECO:0000256" key="6">
    <source>
        <dbReference type="HAMAP-Rule" id="MF_00387"/>
    </source>
</evidence>
<dbReference type="InterPro" id="IPR011004">
    <property type="entry name" value="Trimer_LpxA-like_sf"/>
</dbReference>
<gene>
    <name evidence="6 8" type="primary">lpxA</name>
    <name evidence="8" type="ORF">ABC977_04370</name>
</gene>
<dbReference type="NCBIfam" id="NF003657">
    <property type="entry name" value="PRK05289.1"/>
    <property type="match status" value="1"/>
</dbReference>
<keyword evidence="2 6" id="KW-0441">Lipid A biosynthesis</keyword>
<keyword evidence="5 6" id="KW-0012">Acyltransferase</keyword>
<comment type="subunit">
    <text evidence="6">Homotrimer.</text>
</comment>
<dbReference type="EC" id="2.3.1.129" evidence="6"/>
<comment type="subcellular location">
    <subcellularLocation>
        <location evidence="6">Cytoplasm</location>
    </subcellularLocation>
</comment>
<keyword evidence="1 6" id="KW-0444">Lipid biosynthesis</keyword>
<dbReference type="Pfam" id="PF00132">
    <property type="entry name" value="Hexapep"/>
    <property type="match status" value="1"/>
</dbReference>
<protein>
    <recommendedName>
        <fullName evidence="6">Acyl-[acyl-carrier-protein]--UDP-N-acetylglucosamine O-acyltransferase</fullName>
        <shortName evidence="6">UDP-N-acetylglucosamine acyltransferase</shortName>
        <ecNumber evidence="6">2.3.1.129</ecNumber>
    </recommendedName>
</protein>
<dbReference type="HAMAP" id="MF_00387">
    <property type="entry name" value="LpxA"/>
    <property type="match status" value="1"/>
</dbReference>
<dbReference type="PANTHER" id="PTHR43480:SF1">
    <property type="entry name" value="ACYL-[ACYL-CARRIER-PROTEIN]--UDP-N-ACETYLGLUCOSAMINE O-ACYLTRANSFERASE, MITOCHONDRIAL-RELATED"/>
    <property type="match status" value="1"/>
</dbReference>
<evidence type="ECO:0000256" key="5">
    <source>
        <dbReference type="ARBA" id="ARBA00023315"/>
    </source>
</evidence>
<dbReference type="InterPro" id="IPR001451">
    <property type="entry name" value="Hexapep"/>
</dbReference>
<keyword evidence="6" id="KW-0677">Repeat</keyword>
<dbReference type="GO" id="GO:0008780">
    <property type="term" value="F:acyl-[acyl-carrier-protein]-UDP-N-acetylglucosamine O-acyltransferase activity"/>
    <property type="evidence" value="ECO:0007669"/>
    <property type="project" value="UniProtKB-EC"/>
</dbReference>
<comment type="similarity">
    <text evidence="6">Belongs to the transferase hexapeptide repeat family. LpxA subfamily.</text>
</comment>
<dbReference type="SUPFAM" id="SSF51161">
    <property type="entry name" value="Trimeric LpxA-like enzymes"/>
    <property type="match status" value="1"/>
</dbReference>
<evidence type="ECO:0000256" key="2">
    <source>
        <dbReference type="ARBA" id="ARBA00022556"/>
    </source>
</evidence>
<evidence type="ECO:0000256" key="4">
    <source>
        <dbReference type="ARBA" id="ARBA00023098"/>
    </source>
</evidence>
<evidence type="ECO:0000313" key="9">
    <source>
        <dbReference type="Proteomes" id="UP001564408"/>
    </source>
</evidence>
<sequence>MIHRSAVIDAGADLDDGVEVGPFAVIGDQVQIGAGTRIGPHAVIMGPTRIGRDNRIFQFASVGEAPQDKKYGGEPTRLELGDRNVVREFATLHRGTIQDQGITCIGNDNLFMAYTHVAHDCRVGDHVILANAASLGGHVQVADWAILGGFTIVHQFCRLGAHSFCAMGSVVTKDVPTYITVGGHPAEPRGINAEGLRRRDFDDAAIQAIRRAYRLLYLSGLRLDRALEALDTLAQQAPAVAPLAAFVAASERSIVR</sequence>
<evidence type="ECO:0000313" key="8">
    <source>
        <dbReference type="EMBL" id="MEY6431640.1"/>
    </source>
</evidence>
<dbReference type="NCBIfam" id="TIGR01852">
    <property type="entry name" value="lipid_A_lpxA"/>
    <property type="match status" value="1"/>
</dbReference>
<dbReference type="CDD" id="cd03351">
    <property type="entry name" value="LbH_UDP-GlcNAc_AT"/>
    <property type="match status" value="1"/>
</dbReference>
<dbReference type="InterPro" id="IPR010137">
    <property type="entry name" value="Lipid_A_LpxA"/>
</dbReference>